<proteinExistence type="predicted"/>
<dbReference type="Gene3D" id="2.70.160.11">
    <property type="entry name" value="Hnrnp arginine n-methyltransferase1"/>
    <property type="match status" value="2"/>
</dbReference>
<keyword evidence="7" id="KW-0040">ANK repeat</keyword>
<evidence type="ECO:0000313" key="12">
    <source>
        <dbReference type="Proteomes" id="UP000276776"/>
    </source>
</evidence>
<organism evidence="13">
    <name type="scientific">Thelazia callipaeda</name>
    <name type="common">Oriental eyeworm</name>
    <name type="synonym">Parasitic nematode</name>
    <dbReference type="NCBI Taxonomy" id="103827"/>
    <lineage>
        <taxon>Eukaryota</taxon>
        <taxon>Metazoa</taxon>
        <taxon>Ecdysozoa</taxon>
        <taxon>Nematoda</taxon>
        <taxon>Chromadorea</taxon>
        <taxon>Rhabditida</taxon>
        <taxon>Spirurina</taxon>
        <taxon>Spiruromorpha</taxon>
        <taxon>Thelazioidea</taxon>
        <taxon>Thelaziidae</taxon>
        <taxon>Thelazia</taxon>
    </lineage>
</organism>
<dbReference type="GO" id="GO:0032259">
    <property type="term" value="P:methylation"/>
    <property type="evidence" value="ECO:0007669"/>
    <property type="project" value="UniProtKB-KW"/>
</dbReference>
<evidence type="ECO:0000313" key="11">
    <source>
        <dbReference type="EMBL" id="VDN02340.1"/>
    </source>
</evidence>
<dbReference type="InterPro" id="IPR029063">
    <property type="entry name" value="SAM-dependent_MTases_sf"/>
</dbReference>
<evidence type="ECO:0000256" key="7">
    <source>
        <dbReference type="PROSITE-ProRule" id="PRU00023"/>
    </source>
</evidence>
<dbReference type="InterPro" id="IPR055135">
    <property type="entry name" value="PRMT_dom"/>
</dbReference>
<dbReference type="WBParaSite" id="TCLT_0000514401-mRNA-1">
    <property type="protein sequence ID" value="TCLT_0000514401-mRNA-1"/>
    <property type="gene ID" value="TCLT_0000514401"/>
</dbReference>
<dbReference type="GO" id="GO:0008270">
    <property type="term" value="F:zinc ion binding"/>
    <property type="evidence" value="ECO:0007669"/>
    <property type="project" value="UniProtKB-KW"/>
</dbReference>
<dbReference type="SMART" id="SM00248">
    <property type="entry name" value="ANK"/>
    <property type="match status" value="3"/>
</dbReference>
<dbReference type="InterPro" id="IPR025799">
    <property type="entry name" value="Arg_MeTrfase"/>
</dbReference>
<evidence type="ECO:0000256" key="6">
    <source>
        <dbReference type="ARBA" id="ARBA00022833"/>
    </source>
</evidence>
<evidence type="ECO:0000256" key="1">
    <source>
        <dbReference type="ARBA" id="ARBA00022603"/>
    </source>
</evidence>
<dbReference type="InterPro" id="IPR036770">
    <property type="entry name" value="Ankyrin_rpt-contain_sf"/>
</dbReference>
<dbReference type="Proteomes" id="UP000276776">
    <property type="component" value="Unassembled WGS sequence"/>
</dbReference>
<dbReference type="FunFam" id="3.40.50.150:FF:000071">
    <property type="entry name" value="Protein arginine N-methyltransferase 7"/>
    <property type="match status" value="1"/>
</dbReference>
<dbReference type="Pfam" id="PF22528">
    <property type="entry name" value="PRMT_C"/>
    <property type="match status" value="1"/>
</dbReference>
<keyword evidence="3 9" id="KW-0949">S-adenosyl-L-methionine</keyword>
<dbReference type="PANTHER" id="PTHR11006">
    <property type="entry name" value="PROTEIN ARGININE N-METHYLTRANSFERASE"/>
    <property type="match status" value="1"/>
</dbReference>
<protein>
    <submittedName>
        <fullName evidence="13">MYND-type domain-containing protein</fullName>
    </submittedName>
</protein>
<reference evidence="13" key="1">
    <citation type="submission" date="2016-04" db="UniProtKB">
        <authorList>
            <consortium name="WormBaseParasite"/>
        </authorList>
    </citation>
    <scope>IDENTIFICATION</scope>
</reference>
<dbReference type="Pfam" id="PF01753">
    <property type="entry name" value="zf-MYND"/>
    <property type="match status" value="1"/>
</dbReference>
<keyword evidence="2 9" id="KW-0808">Transferase</keyword>
<evidence type="ECO:0000313" key="13">
    <source>
        <dbReference type="WBParaSite" id="TCLT_0000514401-mRNA-1"/>
    </source>
</evidence>
<keyword evidence="4" id="KW-0479">Metal-binding</keyword>
<name>A0A0N5CXL2_THECL</name>
<dbReference type="PROSITE" id="PS51678">
    <property type="entry name" value="SAM_MT_PRMT"/>
    <property type="match status" value="1"/>
</dbReference>
<dbReference type="InterPro" id="IPR002893">
    <property type="entry name" value="Znf_MYND"/>
</dbReference>
<dbReference type="PROSITE" id="PS50297">
    <property type="entry name" value="ANK_REP_REGION"/>
    <property type="match status" value="1"/>
</dbReference>
<reference evidence="11 12" key="2">
    <citation type="submission" date="2018-11" db="EMBL/GenBank/DDBJ databases">
        <authorList>
            <consortium name="Pathogen Informatics"/>
        </authorList>
    </citation>
    <scope>NUCLEOTIDE SEQUENCE [LARGE SCALE GENOMIC DNA]</scope>
</reference>
<dbReference type="AlphaFoldDB" id="A0A0N5CXL2"/>
<evidence type="ECO:0000256" key="5">
    <source>
        <dbReference type="ARBA" id="ARBA00022771"/>
    </source>
</evidence>
<dbReference type="InterPro" id="IPR002110">
    <property type="entry name" value="Ankyrin_rpt"/>
</dbReference>
<keyword evidence="12" id="KW-1185">Reference proteome</keyword>
<dbReference type="GO" id="GO:0042054">
    <property type="term" value="F:histone methyltransferase activity"/>
    <property type="evidence" value="ECO:0007669"/>
    <property type="project" value="TreeGrafter"/>
</dbReference>
<dbReference type="EMBL" id="UYYF01004322">
    <property type="protein sequence ID" value="VDN02340.1"/>
    <property type="molecule type" value="Genomic_DNA"/>
</dbReference>
<gene>
    <name evidence="11" type="ORF">TCLT_LOCUS5133</name>
</gene>
<feature type="repeat" description="ANK" evidence="7">
    <location>
        <begin position="85"/>
        <end position="117"/>
    </location>
</feature>
<evidence type="ECO:0000256" key="9">
    <source>
        <dbReference type="PROSITE-ProRule" id="PRU01015"/>
    </source>
</evidence>
<dbReference type="GO" id="GO:0016274">
    <property type="term" value="F:protein-arginine N-methyltransferase activity"/>
    <property type="evidence" value="ECO:0007669"/>
    <property type="project" value="InterPro"/>
</dbReference>
<dbReference type="CDD" id="cd02440">
    <property type="entry name" value="AdoMet_MTases"/>
    <property type="match status" value="1"/>
</dbReference>
<dbReference type="PANTHER" id="PTHR11006:SF4">
    <property type="entry name" value="PROTEIN ARGININE N-METHYLTRANSFERASE 7"/>
    <property type="match status" value="1"/>
</dbReference>
<dbReference type="SUPFAM" id="SSF144232">
    <property type="entry name" value="HIT/MYND zinc finger-like"/>
    <property type="match status" value="1"/>
</dbReference>
<sequence>MDSSNEAASIVRCDPDNTVERLFIFIHSENANEVLQILNNKEVSLDVVDKTGMSLLDQASWSGLADVVQFLLANGVNPNRCDHDSGYKSLMFAAIAGHQEICQLLLDYGAHAFSTNSVGKTAAEMAAFVGQHECVSIINSYVEMDEIEKLLHPKGNDSDEVYPKEFSQALHDLIKTHLIHPVWVMFFIRDHYDIIWPYHLKFCYVLDRVFERQLRCKQSNEVMSLKLWLVLYTVRDVFKFLEGMQDIKKYNAKALIKSYAKQLLKMERSDQIRPNFERYLRSAVQAFPYHHCLLFQTLVKNLAAVKFGNLPDAFHIIMVVFSGQRMVETSHFCATCGAITYTKRCCNNVYYCHSECQRLDWSNHKMFCNKFNNGKQNGNCMESKENIDMKSLEQNTSRNNEIIAALANVDLASSCIAALMFVEIVDPISGKRTWKVADEDYDLAQEIARSAYGDMVHDFERNQKYELALRSVISELKRKEKRVHVVDIGAGTGLLSMMAMRSGADCVTAIEMMKPIATCAEKIIMKNGYEGKIRLVASRSTELMNEELNTFEKGHIIVSEVFDTELIGEGALRTFKEAHEKLAKPGCRVVPSSARTYIVPVQSDFLSRFHKFSFRGFKIPEPNKCCPGTGAVHDIQLSEVPMDKITLLTSPFITFSFNFEDGPSIKYRETVIKTFTAQTDGTLEAILMWWELDMDGKGTIILSTAPKWWNSEAKWRDHWMQGVYYPSKRIKVRKNQLISLSCSHDEFSFRFDIYQDEYVSIFQPKPQVSLAKYCTCRIHCACSRNTMYRLNERDDDIHFKEFLKKNFTGKTVACFDGGSLVSLMLAKYAKMVQVVELDPSFTQLVSSFIDENDIKNVYLSDDTSASLNQVDAILSEPFDTFSILPWHSLHFWFVIHRHLLSSKVGDVLLSPKEGLMCAIPVKFENLWKIAASVGIIQNFDLTPFGDLTHKARSAVDAMVEPQPLWEYPSIVTGKAVAVARLDFSKRPVPATFKVDITSSIVGTNAIVLWMDWLHDGYQLRTGLLNTPEIGERPRWCIPHQQGVYFFPELERKRLSCASVTLEANFCDDGQFVFHFNHNEMEKVC</sequence>
<dbReference type="PROSITE" id="PS50088">
    <property type="entry name" value="ANK_REPEAT"/>
    <property type="match status" value="2"/>
</dbReference>
<keyword evidence="1 9" id="KW-0489">Methyltransferase</keyword>
<dbReference type="STRING" id="103827.A0A0N5CXL2"/>
<dbReference type="OMA" id="DAMVEPQ"/>
<evidence type="ECO:0000256" key="2">
    <source>
        <dbReference type="ARBA" id="ARBA00022679"/>
    </source>
</evidence>
<evidence type="ECO:0000259" key="10">
    <source>
        <dbReference type="PROSITE" id="PS50865"/>
    </source>
</evidence>
<dbReference type="PROSITE" id="PS50865">
    <property type="entry name" value="ZF_MYND_2"/>
    <property type="match status" value="1"/>
</dbReference>
<dbReference type="Gene3D" id="3.40.50.150">
    <property type="entry name" value="Vaccinia Virus protein VP39"/>
    <property type="match status" value="2"/>
</dbReference>
<keyword evidence="6" id="KW-0862">Zinc</keyword>
<feature type="domain" description="MYND-type" evidence="10">
    <location>
        <begin position="333"/>
        <end position="368"/>
    </location>
</feature>
<dbReference type="OrthoDB" id="412876at2759"/>
<dbReference type="SUPFAM" id="SSF53335">
    <property type="entry name" value="S-adenosyl-L-methionine-dependent methyltransferases"/>
    <property type="match status" value="1"/>
</dbReference>
<dbReference type="Gene3D" id="6.10.140.2220">
    <property type="match status" value="1"/>
</dbReference>
<dbReference type="Pfam" id="PF12796">
    <property type="entry name" value="Ank_2"/>
    <property type="match status" value="1"/>
</dbReference>
<evidence type="ECO:0000256" key="3">
    <source>
        <dbReference type="ARBA" id="ARBA00022691"/>
    </source>
</evidence>
<evidence type="ECO:0000256" key="4">
    <source>
        <dbReference type="ARBA" id="ARBA00022723"/>
    </source>
</evidence>
<accession>A0A0N5CXL2</accession>
<evidence type="ECO:0000256" key="8">
    <source>
        <dbReference type="PROSITE-ProRule" id="PRU00134"/>
    </source>
</evidence>
<keyword evidence="5 8" id="KW-0863">Zinc-finger</keyword>
<dbReference type="Gene3D" id="1.25.40.20">
    <property type="entry name" value="Ankyrin repeat-containing domain"/>
    <property type="match status" value="1"/>
</dbReference>
<feature type="repeat" description="ANK" evidence="7">
    <location>
        <begin position="51"/>
        <end position="83"/>
    </location>
</feature>
<dbReference type="SUPFAM" id="SSF48403">
    <property type="entry name" value="Ankyrin repeat"/>
    <property type="match status" value="1"/>
</dbReference>